<accession>A0A2R6Q5D6</accession>
<dbReference type="EMBL" id="MLYV02000398">
    <property type="protein sequence ID" value="PSS02339.1"/>
    <property type="molecule type" value="Genomic_DNA"/>
</dbReference>
<comment type="caution">
    <text evidence="2">The sequence shown here is derived from an EMBL/GenBank/DDBJ whole genome shotgun (WGS) entry which is preliminary data.</text>
</comment>
<feature type="chain" id="PRO_5015345632" evidence="1">
    <location>
        <begin position="18"/>
        <end position="184"/>
    </location>
</feature>
<keyword evidence="3" id="KW-1185">Reference proteome</keyword>
<gene>
    <name evidence="2" type="ORF">PHLCEN_2v4032</name>
</gene>
<protein>
    <submittedName>
        <fullName evidence="2">Uncharacterized protein</fullName>
    </submittedName>
</protein>
<dbReference type="AlphaFoldDB" id="A0A2R6Q5D6"/>
<reference evidence="2 3" key="1">
    <citation type="submission" date="2018-02" db="EMBL/GenBank/DDBJ databases">
        <title>Genome sequence of the basidiomycete white-rot fungus Phlebia centrifuga.</title>
        <authorList>
            <person name="Granchi Z."/>
            <person name="Peng M."/>
            <person name="de Vries R.P."/>
            <person name="Hilden K."/>
            <person name="Makela M.R."/>
            <person name="Grigoriev I."/>
            <person name="Riley R."/>
        </authorList>
    </citation>
    <scope>NUCLEOTIDE SEQUENCE [LARGE SCALE GENOMIC DNA]</scope>
    <source>
        <strain evidence="2 3">FBCC195</strain>
    </source>
</reference>
<dbReference type="Proteomes" id="UP000186601">
    <property type="component" value="Unassembled WGS sequence"/>
</dbReference>
<feature type="signal peptide" evidence="1">
    <location>
        <begin position="1"/>
        <end position="17"/>
    </location>
</feature>
<name>A0A2R6Q5D6_9APHY</name>
<proteinExistence type="predicted"/>
<sequence length="184" mass="19420">MFHKVLSLLPFVVVVMSQTVDVSFFNGAGCSSFAGACLGLVSESCCCDAGNPVAWQALSTDNWDGVAPNTFVHAMAGPNETFEECSIDLGTLSSGVCFDTGSPTGITSSQFFNGGGETLEKRDDASGCTPHPIDIYYYSPGDGFQYIIYANNSAHSSAIHSAKSNQVAEQYIVANFDKKVPISA</sequence>
<organism evidence="2 3">
    <name type="scientific">Hermanssonia centrifuga</name>
    <dbReference type="NCBI Taxonomy" id="98765"/>
    <lineage>
        <taxon>Eukaryota</taxon>
        <taxon>Fungi</taxon>
        <taxon>Dikarya</taxon>
        <taxon>Basidiomycota</taxon>
        <taxon>Agaricomycotina</taxon>
        <taxon>Agaricomycetes</taxon>
        <taxon>Polyporales</taxon>
        <taxon>Meruliaceae</taxon>
        <taxon>Hermanssonia</taxon>
    </lineage>
</organism>
<evidence type="ECO:0000313" key="3">
    <source>
        <dbReference type="Proteomes" id="UP000186601"/>
    </source>
</evidence>
<keyword evidence="1" id="KW-0732">Signal</keyword>
<evidence type="ECO:0000313" key="2">
    <source>
        <dbReference type="EMBL" id="PSS02339.1"/>
    </source>
</evidence>
<dbReference type="OrthoDB" id="3050153at2759"/>
<evidence type="ECO:0000256" key="1">
    <source>
        <dbReference type="SAM" id="SignalP"/>
    </source>
</evidence>